<name>A0A2L0S192_9PSED</name>
<keyword evidence="1" id="KW-0472">Membrane</keyword>
<proteinExistence type="predicted"/>
<evidence type="ECO:0000313" key="2">
    <source>
        <dbReference type="EMBL" id="AUZ48048.1"/>
    </source>
</evidence>
<protein>
    <submittedName>
        <fullName evidence="2">Uncharacterized protein</fullName>
    </submittedName>
</protein>
<keyword evidence="1" id="KW-1133">Transmembrane helix</keyword>
<dbReference type="Proteomes" id="UP000239888">
    <property type="component" value="Chromosome"/>
</dbReference>
<reference evidence="2 3" key="1">
    <citation type="journal article" date="2018" name="Front. Microbiol.">
        <title>Pseudomonas orientalis F9: A Potent Antagonist against Phytopathogens with Phytotoxic Effect in the Apple Flower.</title>
        <authorList>
            <person name="Zengerer V."/>
            <person name="Schmid M."/>
            <person name="Bieri M."/>
            <person name="Muller D.C."/>
            <person name="Remus-Emsermann M.N.P."/>
            <person name="Ahrens C.H."/>
            <person name="Pelludat C."/>
        </authorList>
    </citation>
    <scope>NUCLEOTIDE SEQUENCE [LARGE SCALE GENOMIC DNA]</scope>
    <source>
        <strain evidence="2 3">F9</strain>
    </source>
</reference>
<dbReference type="EMBL" id="CP018049">
    <property type="protein sequence ID" value="AUZ48048.1"/>
    <property type="molecule type" value="Genomic_DNA"/>
</dbReference>
<dbReference type="KEGG" id="poi:BOP93_21445"/>
<evidence type="ECO:0000256" key="1">
    <source>
        <dbReference type="SAM" id="Phobius"/>
    </source>
</evidence>
<accession>A0A2L0S192</accession>
<organism evidence="2 3">
    <name type="scientific">Pseudomonas orientalis</name>
    <dbReference type="NCBI Taxonomy" id="76758"/>
    <lineage>
        <taxon>Bacteria</taxon>
        <taxon>Pseudomonadati</taxon>
        <taxon>Pseudomonadota</taxon>
        <taxon>Gammaproteobacteria</taxon>
        <taxon>Pseudomonadales</taxon>
        <taxon>Pseudomonadaceae</taxon>
        <taxon>Pseudomonas</taxon>
    </lineage>
</organism>
<feature type="transmembrane region" description="Helical" evidence="1">
    <location>
        <begin position="126"/>
        <end position="144"/>
    </location>
</feature>
<gene>
    <name evidence="2" type="ORF">BOP93_21445</name>
</gene>
<keyword evidence="1" id="KW-0812">Transmembrane</keyword>
<dbReference type="AlphaFoldDB" id="A0A2L0S192"/>
<sequence>MGLSEFNSSISQFCIEIYKAFNNLKDPIMTAAQAAITDEKSSIWATLITDIITVAAALGALALPISLNVIETTRTRYRSPSLLKITSSLSGVDAKRLNQHLFMVLGASLVAKFFISIRVFDLISLVPYLFGLMVGFCVVVYRVYQHLKFTYTFMSNIEAVHERIYLDINKYAKRSFLLDDDRRGAVGRGVLKINSFFSNRIKIQDNIAALMELESYLLCADPMRTDLDSRVRTISYKAFNNLENNDANEFVRHLLASLPSVLASVEVSREVDVYQSVAGFYLNLSMGAILAKEEYRSQIGVIERIARFREEKLPSYGRFCRNGRLFLSFANKAKSGNEAYAYLQAHFNLLIETSAREQPENIPELLRNVRQVIQYKGNYNKGAWDLPERVEELWGYSLMPELDKDISDTYAGRLAVDELYKKIEKKYKPEMRAYIDEKFADKIVAREKLDKIDAALEECWHGIELNRFSSEIETETLRVLATLLSTHPEIFVECRELRNPAGSQSFNVGHSPVPTSMSECVAAFLSAKNFSDFYPVRNELQEYKIVDAIGALIAYELWNTFILRASGATIKPEMSIPVMPSCQLRELKAAAQRIPLLQISLLKALANTRFIDRLGILSEQALALREYACEFCELLSGAVIENTKNLIANQKLDVASLERFKCEVTEAFGASVKKYDLFKRVTLGEVSPIVSNISLPREAFLSGNDTYYVFDTYGFNFAQEIHHWLNAQILFRSQLTGNAEITLPTRKAEWMICSSNALKKFQAAGFTTSGRKLIWPDGRGSMKFIEINCDGCGYYLVFSGESLVKVCYVHRESALPISISFADNGEFVDFKIEYYVGVRQ</sequence>
<evidence type="ECO:0000313" key="3">
    <source>
        <dbReference type="Proteomes" id="UP000239888"/>
    </source>
</evidence>
<feature type="transmembrane region" description="Helical" evidence="1">
    <location>
        <begin position="43"/>
        <end position="70"/>
    </location>
</feature>